<evidence type="ECO:0000256" key="1">
    <source>
        <dbReference type="ARBA" id="ARBA00000085"/>
    </source>
</evidence>
<dbReference type="KEGG" id="epl:P4G45_10610"/>
<evidence type="ECO:0000259" key="3">
    <source>
        <dbReference type="PROSITE" id="PS50042"/>
    </source>
</evidence>
<dbReference type="PROSITE" id="PS50042">
    <property type="entry name" value="CNMP_BINDING_3"/>
    <property type="match status" value="1"/>
</dbReference>
<evidence type="ECO:0000313" key="5">
    <source>
        <dbReference type="EMBL" id="XBH08944.1"/>
    </source>
</evidence>
<dbReference type="InterPro" id="IPR018490">
    <property type="entry name" value="cNMP-bd_dom_sf"/>
</dbReference>
<dbReference type="Gene3D" id="2.60.120.10">
    <property type="entry name" value="Jelly Rolls"/>
    <property type="match status" value="1"/>
</dbReference>
<dbReference type="SUPFAM" id="SSF51206">
    <property type="entry name" value="cAMP-binding domain-like"/>
    <property type="match status" value="1"/>
</dbReference>
<comment type="catalytic activity">
    <reaction evidence="1">
        <text>ATP + protein L-histidine = ADP + protein N-phospho-L-histidine.</text>
        <dbReference type="EC" id="2.7.13.3"/>
    </reaction>
</comment>
<organism evidence="6">
    <name type="scientific">Edaphobacter paludis</name>
    <dbReference type="NCBI Taxonomy" id="3035702"/>
    <lineage>
        <taxon>Bacteria</taxon>
        <taxon>Pseudomonadati</taxon>
        <taxon>Acidobacteriota</taxon>
        <taxon>Terriglobia</taxon>
        <taxon>Terriglobales</taxon>
        <taxon>Acidobacteriaceae</taxon>
        <taxon>Edaphobacter</taxon>
    </lineage>
</organism>
<dbReference type="InterPro" id="IPR005467">
    <property type="entry name" value="His_kinase_dom"/>
</dbReference>
<dbReference type="CDD" id="cd00075">
    <property type="entry name" value="HATPase"/>
    <property type="match status" value="1"/>
</dbReference>
<dbReference type="EC" id="2.7.13.3" evidence="2"/>
<dbReference type="PRINTS" id="PR00344">
    <property type="entry name" value="BCTRLSENSOR"/>
</dbReference>
<dbReference type="SMART" id="SM00387">
    <property type="entry name" value="HATPase_c"/>
    <property type="match status" value="1"/>
</dbReference>
<dbReference type="SUPFAM" id="SSF55874">
    <property type="entry name" value="ATPase domain of HSP90 chaperone/DNA topoisomerase II/histidine kinase"/>
    <property type="match status" value="1"/>
</dbReference>
<dbReference type="InterPro" id="IPR003594">
    <property type="entry name" value="HATPase_dom"/>
</dbReference>
<keyword evidence="6" id="KW-0547">Nucleotide-binding</keyword>
<name>A0AAU7D314_9BACT</name>
<dbReference type="EMBL" id="CP121195">
    <property type="protein sequence ID" value="XBH12154.1"/>
    <property type="molecule type" value="Genomic_DNA"/>
</dbReference>
<dbReference type="PANTHER" id="PTHR43065">
    <property type="entry name" value="SENSOR HISTIDINE KINASE"/>
    <property type="match status" value="1"/>
</dbReference>
<dbReference type="Gene3D" id="1.10.287.130">
    <property type="match status" value="1"/>
</dbReference>
<dbReference type="Gene3D" id="3.30.565.10">
    <property type="entry name" value="Histidine kinase-like ATPase, C-terminal domain"/>
    <property type="match status" value="1"/>
</dbReference>
<keyword evidence="6" id="KW-0067">ATP-binding</keyword>
<dbReference type="PROSITE" id="PS50109">
    <property type="entry name" value="HIS_KIN"/>
    <property type="match status" value="1"/>
</dbReference>
<gene>
    <name evidence="5" type="ORF">P4G45_10610</name>
    <name evidence="6" type="ORF">P8936_10580</name>
</gene>
<accession>A0AAU7CU11</accession>
<evidence type="ECO:0000313" key="6">
    <source>
        <dbReference type="EMBL" id="XBH12154.1"/>
    </source>
</evidence>
<dbReference type="RefSeq" id="WP_348266454.1">
    <property type="nucleotide sequence ID" value="NZ_CP121194.1"/>
</dbReference>
<dbReference type="Pfam" id="PF00027">
    <property type="entry name" value="cNMP_binding"/>
    <property type="match status" value="1"/>
</dbReference>
<dbReference type="GO" id="GO:0005524">
    <property type="term" value="F:ATP binding"/>
    <property type="evidence" value="ECO:0007669"/>
    <property type="project" value="UniProtKB-KW"/>
</dbReference>
<evidence type="ECO:0000259" key="4">
    <source>
        <dbReference type="PROSITE" id="PS50109"/>
    </source>
</evidence>
<accession>A0AAU7D314</accession>
<dbReference type="PANTHER" id="PTHR43065:SF48">
    <property type="entry name" value="HISTIDINE KINASE"/>
    <property type="match status" value="1"/>
</dbReference>
<dbReference type="CDD" id="cd00038">
    <property type="entry name" value="CAP_ED"/>
    <property type="match status" value="1"/>
</dbReference>
<dbReference type="AlphaFoldDB" id="A0AAU7D314"/>
<dbReference type="InterPro" id="IPR000595">
    <property type="entry name" value="cNMP-bd_dom"/>
</dbReference>
<proteinExistence type="predicted"/>
<dbReference type="Pfam" id="PF02518">
    <property type="entry name" value="HATPase_c"/>
    <property type="match status" value="1"/>
</dbReference>
<reference evidence="6" key="1">
    <citation type="submission" date="2023-03" db="EMBL/GenBank/DDBJ databases">
        <title>Edaphobacter sp.</title>
        <authorList>
            <person name="Huber K.J."/>
            <person name="Papendorf J."/>
            <person name="Pilke C."/>
            <person name="Bunk B."/>
            <person name="Sproeer C."/>
            <person name="Pester M."/>
        </authorList>
    </citation>
    <scope>NUCLEOTIDE SEQUENCE</scope>
    <source>
        <strain evidence="5">DSM 109919</strain>
        <strain evidence="6">DSM 109920</strain>
    </source>
</reference>
<dbReference type="InterPro" id="IPR014710">
    <property type="entry name" value="RmlC-like_jellyroll"/>
</dbReference>
<feature type="domain" description="Cyclic nucleotide-binding" evidence="3">
    <location>
        <begin position="15"/>
        <end position="134"/>
    </location>
</feature>
<sequence>MLAQDLIDRLSEHKTLSAAPRTELEWLAAHGSIRNLNPGEVLSVKGRQVEALYIILSGRLALFVDRGAGPNKVIEWRAGDVAGLLPYSRLMTPPGDSIALEPLEILAIPRDHLREMTRECFEVTSILVHTMIDRARLFTSSDLQNEKMISLGKLSAGLAHELNNPASAIERCAATLEDRIEDVEEITRGLAAATLSDAQMATIDVVRASCMAKQKGPRSPLEQLDREEAIAEWLANHGMDTVCASTLADTEVTLESLNLLVAAVEPPARNAIVRWVAAGCAVRSLAMKIQDCSMRISSLVTAVKGFTHMDQANVSEPVNLGPGLRNSVAVLNSKACEKSVVVTLELEPELPKACGFAGELTQIWGILLDNALDAVANGGRVEVLAVRDDQNVVVRIIDDGPGIPEEVRDRIFDPFFTTKPQGHGTGLGLDIVRRLVRHNDGAIDFESQPGRTEFRVRLPIAKDLPSLSLAGG</sequence>
<dbReference type="EMBL" id="CP121194">
    <property type="protein sequence ID" value="XBH08944.1"/>
    <property type="molecule type" value="Genomic_DNA"/>
</dbReference>
<dbReference type="InterPro" id="IPR036890">
    <property type="entry name" value="HATPase_C_sf"/>
</dbReference>
<dbReference type="InterPro" id="IPR004358">
    <property type="entry name" value="Sig_transdc_His_kin-like_C"/>
</dbReference>
<dbReference type="GO" id="GO:0004673">
    <property type="term" value="F:protein histidine kinase activity"/>
    <property type="evidence" value="ECO:0007669"/>
    <property type="project" value="UniProtKB-EC"/>
</dbReference>
<evidence type="ECO:0000256" key="2">
    <source>
        <dbReference type="ARBA" id="ARBA00012438"/>
    </source>
</evidence>
<feature type="domain" description="Histidine kinase" evidence="4">
    <location>
        <begin position="295"/>
        <end position="462"/>
    </location>
</feature>
<protein>
    <recommendedName>
        <fullName evidence="2">histidine kinase</fullName>
        <ecNumber evidence="2">2.7.13.3</ecNumber>
    </recommendedName>
</protein>